<evidence type="ECO:0000313" key="3">
    <source>
        <dbReference type="Proteomes" id="UP000198928"/>
    </source>
</evidence>
<dbReference type="EMBL" id="FOSG01000005">
    <property type="protein sequence ID" value="SFK34831.1"/>
    <property type="molecule type" value="Genomic_DNA"/>
</dbReference>
<sequence length="398" mass="43598">MTETPDDGTDQAAEASSGSVEEPPFGLPKAVEAPDDARNATEPQTSPDAIAVPKQDSGQSDSEADAPRKRVIRIKKKRGPVELKFQPVENGVDYLLSVTEHLADKPSPRNLKYAILHLQAATEVLLKARLQLEHWTLVFEKLENASLDKFNKGDFQSCGTPDALKRLKDIVGIEVGVTGSIDNDLRQLVKWRNALQHYGLTVPAPAVEKLSVNVLDFLLSFVRDQLRPELKRQERQVLDREMESVSDGLASINRFLTARMNRLADELKDLADEITHCPLCMQKTLIVDGDPDCRFCQVAWRDGGDVAAAYVENVQGLSIFEAIKDGGDALITNCPECQHESLVADVQMASGTVADYFCFQCGTPQGPLGKCDACGSPTVVDDGLSLCGFCLDAKIERF</sequence>
<dbReference type="RefSeq" id="WP_139238079.1">
    <property type="nucleotide sequence ID" value="NZ_FOSG01000005.1"/>
</dbReference>
<proteinExistence type="predicted"/>
<keyword evidence="3" id="KW-1185">Reference proteome</keyword>
<gene>
    <name evidence="2" type="ORF">SAMN05192584_105185</name>
</gene>
<evidence type="ECO:0000256" key="1">
    <source>
        <dbReference type="SAM" id="MobiDB-lite"/>
    </source>
</evidence>
<protein>
    <submittedName>
        <fullName evidence="2">Uncharacterized protein</fullName>
    </submittedName>
</protein>
<name>A0A1I3YUA8_9ACTN</name>
<accession>A0A1I3YUA8</accession>
<dbReference type="AlphaFoldDB" id="A0A1I3YUA8"/>
<evidence type="ECO:0000313" key="2">
    <source>
        <dbReference type="EMBL" id="SFK34831.1"/>
    </source>
</evidence>
<organism evidence="2 3">
    <name type="scientific">Streptomyces pini</name>
    <dbReference type="NCBI Taxonomy" id="1520580"/>
    <lineage>
        <taxon>Bacteria</taxon>
        <taxon>Bacillati</taxon>
        <taxon>Actinomycetota</taxon>
        <taxon>Actinomycetes</taxon>
        <taxon>Kitasatosporales</taxon>
        <taxon>Streptomycetaceae</taxon>
        <taxon>Streptomyces</taxon>
    </lineage>
</organism>
<dbReference type="Proteomes" id="UP000198928">
    <property type="component" value="Unassembled WGS sequence"/>
</dbReference>
<dbReference type="OrthoDB" id="3818700at2"/>
<feature type="region of interest" description="Disordered" evidence="1">
    <location>
        <begin position="1"/>
        <end position="70"/>
    </location>
</feature>
<reference evidence="3" key="1">
    <citation type="submission" date="2016-10" db="EMBL/GenBank/DDBJ databases">
        <authorList>
            <person name="Varghese N."/>
            <person name="Submissions S."/>
        </authorList>
    </citation>
    <scope>NUCLEOTIDE SEQUENCE [LARGE SCALE GENOMIC DNA]</scope>
    <source>
        <strain evidence="3">PL19</strain>
    </source>
</reference>